<evidence type="ECO:0000256" key="4">
    <source>
        <dbReference type="ARBA" id="ARBA00023163"/>
    </source>
</evidence>
<evidence type="ECO:0000256" key="2">
    <source>
        <dbReference type="ARBA" id="ARBA00023015"/>
    </source>
</evidence>
<dbReference type="SUPFAM" id="SSF53850">
    <property type="entry name" value="Periplasmic binding protein-like II"/>
    <property type="match status" value="1"/>
</dbReference>
<dbReference type="InterPro" id="IPR036388">
    <property type="entry name" value="WH-like_DNA-bd_sf"/>
</dbReference>
<protein>
    <submittedName>
        <fullName evidence="6">LysR family transcriptional regulator</fullName>
    </submittedName>
</protein>
<dbReference type="SUPFAM" id="SSF46785">
    <property type="entry name" value="Winged helix' DNA-binding domain"/>
    <property type="match status" value="1"/>
</dbReference>
<keyword evidence="4" id="KW-0804">Transcription</keyword>
<reference evidence="6" key="2">
    <citation type="submission" date="2020-09" db="EMBL/GenBank/DDBJ databases">
        <authorList>
            <person name="Sun Q."/>
            <person name="Ohkuma M."/>
        </authorList>
    </citation>
    <scope>NUCLEOTIDE SEQUENCE</scope>
    <source>
        <strain evidence="6">JCM 4490</strain>
    </source>
</reference>
<dbReference type="Proteomes" id="UP000620224">
    <property type="component" value="Unassembled WGS sequence"/>
</dbReference>
<sequence>MASIETRELMYFVTAAEELNITRAAERLGIAQPPLSRAIRRLERRMGVRLLERTSRGVTLTPAGEVLLADGRKALDAMEAAVRRAQRASHPGARRVLAMKPGGDGGLLRDILAAYESEPDAIPVEITSGMGERATLVRDGRADVALLHTVHDRSGLDVEELLVEDKVAVLPAGHRLAGRTCIRLSDLDGETRPRWPGKTDDDATGPEVRDIAEVMQLIALGRLVAVVPDSARRLLRDDLVCVPVLDAAPTTLALAWPEHSSSRPLAAFVRTAVKVANQPVPQPGVPSTLVRR</sequence>
<evidence type="ECO:0000313" key="6">
    <source>
        <dbReference type="EMBL" id="GGW56774.1"/>
    </source>
</evidence>
<gene>
    <name evidence="6" type="primary">hcaR</name>
    <name evidence="6" type="ORF">GCM10010503_37490</name>
</gene>
<dbReference type="GO" id="GO:0003700">
    <property type="term" value="F:DNA-binding transcription factor activity"/>
    <property type="evidence" value="ECO:0007669"/>
    <property type="project" value="InterPro"/>
</dbReference>
<dbReference type="EMBL" id="BMUE01000007">
    <property type="protein sequence ID" value="GGW56774.1"/>
    <property type="molecule type" value="Genomic_DNA"/>
</dbReference>
<feature type="domain" description="HTH lysR-type" evidence="5">
    <location>
        <begin position="4"/>
        <end position="61"/>
    </location>
</feature>
<comment type="similarity">
    <text evidence="1">Belongs to the LysR transcriptional regulatory family.</text>
</comment>
<comment type="caution">
    <text evidence="6">The sequence shown here is derived from an EMBL/GenBank/DDBJ whole genome shotgun (WGS) entry which is preliminary data.</text>
</comment>
<evidence type="ECO:0000256" key="1">
    <source>
        <dbReference type="ARBA" id="ARBA00009437"/>
    </source>
</evidence>
<dbReference type="GO" id="GO:0003677">
    <property type="term" value="F:DNA binding"/>
    <property type="evidence" value="ECO:0007669"/>
    <property type="project" value="UniProtKB-KW"/>
</dbReference>
<dbReference type="Pfam" id="PF00126">
    <property type="entry name" value="HTH_1"/>
    <property type="match status" value="1"/>
</dbReference>
<name>A0A918J7T7_9ACTN</name>
<dbReference type="Pfam" id="PF03466">
    <property type="entry name" value="LysR_substrate"/>
    <property type="match status" value="1"/>
</dbReference>
<dbReference type="PANTHER" id="PTHR30346">
    <property type="entry name" value="TRANSCRIPTIONAL DUAL REGULATOR HCAR-RELATED"/>
    <property type="match status" value="1"/>
</dbReference>
<dbReference type="GO" id="GO:0032993">
    <property type="term" value="C:protein-DNA complex"/>
    <property type="evidence" value="ECO:0007669"/>
    <property type="project" value="TreeGrafter"/>
</dbReference>
<reference evidence="6" key="1">
    <citation type="journal article" date="2014" name="Int. J. Syst. Evol. Microbiol.">
        <title>Complete genome sequence of Corynebacterium casei LMG S-19264T (=DSM 44701T), isolated from a smear-ripened cheese.</title>
        <authorList>
            <consortium name="US DOE Joint Genome Institute (JGI-PGF)"/>
            <person name="Walter F."/>
            <person name="Albersmeier A."/>
            <person name="Kalinowski J."/>
            <person name="Ruckert C."/>
        </authorList>
    </citation>
    <scope>NUCLEOTIDE SEQUENCE</scope>
    <source>
        <strain evidence="6">JCM 4490</strain>
    </source>
</reference>
<keyword evidence="2" id="KW-0805">Transcription regulation</keyword>
<dbReference type="InterPro" id="IPR000847">
    <property type="entry name" value="LysR_HTH_N"/>
</dbReference>
<keyword evidence="3" id="KW-0238">DNA-binding</keyword>
<proteinExistence type="inferred from homology"/>
<organism evidence="6 7">
    <name type="scientific">Streptomyces lucensis JCM 4490</name>
    <dbReference type="NCBI Taxonomy" id="1306176"/>
    <lineage>
        <taxon>Bacteria</taxon>
        <taxon>Bacillati</taxon>
        <taxon>Actinomycetota</taxon>
        <taxon>Actinomycetes</taxon>
        <taxon>Kitasatosporales</taxon>
        <taxon>Streptomycetaceae</taxon>
        <taxon>Streptomyces</taxon>
    </lineage>
</organism>
<dbReference type="InterPro" id="IPR036390">
    <property type="entry name" value="WH_DNA-bd_sf"/>
</dbReference>
<dbReference type="CDD" id="cd08414">
    <property type="entry name" value="PBP2_LTTR_aromatics_like"/>
    <property type="match status" value="1"/>
</dbReference>
<dbReference type="InterPro" id="IPR005119">
    <property type="entry name" value="LysR_subst-bd"/>
</dbReference>
<dbReference type="AlphaFoldDB" id="A0A918J7T7"/>
<evidence type="ECO:0000313" key="7">
    <source>
        <dbReference type="Proteomes" id="UP000620224"/>
    </source>
</evidence>
<dbReference type="FunFam" id="1.10.10.10:FF:000001">
    <property type="entry name" value="LysR family transcriptional regulator"/>
    <property type="match status" value="1"/>
</dbReference>
<dbReference type="Gene3D" id="3.40.190.10">
    <property type="entry name" value="Periplasmic binding protein-like II"/>
    <property type="match status" value="4"/>
</dbReference>
<dbReference type="PRINTS" id="PR00039">
    <property type="entry name" value="HTHLYSR"/>
</dbReference>
<accession>A0A918J7T7</accession>
<dbReference type="Gene3D" id="1.10.10.10">
    <property type="entry name" value="Winged helix-like DNA-binding domain superfamily/Winged helix DNA-binding domain"/>
    <property type="match status" value="1"/>
</dbReference>
<dbReference type="PANTHER" id="PTHR30346:SF0">
    <property type="entry name" value="HCA OPERON TRANSCRIPTIONAL ACTIVATOR HCAR"/>
    <property type="match status" value="1"/>
</dbReference>
<keyword evidence="7" id="KW-1185">Reference proteome</keyword>
<evidence type="ECO:0000256" key="3">
    <source>
        <dbReference type="ARBA" id="ARBA00023125"/>
    </source>
</evidence>
<evidence type="ECO:0000259" key="5">
    <source>
        <dbReference type="PROSITE" id="PS50931"/>
    </source>
</evidence>
<dbReference type="PROSITE" id="PS50931">
    <property type="entry name" value="HTH_LYSR"/>
    <property type="match status" value="1"/>
</dbReference>